<dbReference type="AlphaFoldDB" id="A0A8J5Y4L8"/>
<name>A0A8J5Y4L8_9ROSI</name>
<reference evidence="4 5" key="1">
    <citation type="journal article" date="2021" name="bioRxiv">
        <title>The Gossypium anomalum genome as a resource for cotton improvement and evolutionary analysis of hybrid incompatibility.</title>
        <authorList>
            <person name="Grover C.E."/>
            <person name="Yuan D."/>
            <person name="Arick M.A."/>
            <person name="Miller E.R."/>
            <person name="Hu G."/>
            <person name="Peterson D.G."/>
            <person name="Wendel J.F."/>
            <person name="Udall J.A."/>
        </authorList>
    </citation>
    <scope>NUCLEOTIDE SEQUENCE [LARGE SCALE GENOMIC DNA]</scope>
    <source>
        <strain evidence="4">JFW-Udall</strain>
        <tissue evidence="4">Leaf</tissue>
    </source>
</reference>
<keyword evidence="2" id="KW-0217">Developmental protein</keyword>
<comment type="caution">
    <text evidence="4">The sequence shown here is derived from an EMBL/GenBank/DDBJ whole genome shotgun (WGS) entry which is preliminary data.</text>
</comment>
<keyword evidence="3" id="KW-0341">Growth regulation</keyword>
<dbReference type="PANTHER" id="PTHR31374:SF304">
    <property type="entry name" value="OS04G0537100 PROTEIN"/>
    <property type="match status" value="1"/>
</dbReference>
<evidence type="ECO:0000313" key="5">
    <source>
        <dbReference type="Proteomes" id="UP000701853"/>
    </source>
</evidence>
<evidence type="ECO:0000313" key="4">
    <source>
        <dbReference type="EMBL" id="KAG8477358.1"/>
    </source>
</evidence>
<evidence type="ECO:0000256" key="2">
    <source>
        <dbReference type="ARBA" id="ARBA00022473"/>
    </source>
</evidence>
<dbReference type="GO" id="GO:0009733">
    <property type="term" value="P:response to auxin"/>
    <property type="evidence" value="ECO:0007669"/>
    <property type="project" value="InterPro"/>
</dbReference>
<keyword evidence="5" id="KW-1185">Reference proteome</keyword>
<dbReference type="Proteomes" id="UP000701853">
    <property type="component" value="Chromosome 11"/>
</dbReference>
<dbReference type="OrthoDB" id="1026046at2759"/>
<proteinExistence type="inferred from homology"/>
<protein>
    <submittedName>
        <fullName evidence="4">Uncharacterized protein</fullName>
    </submittedName>
</protein>
<dbReference type="Pfam" id="PF02519">
    <property type="entry name" value="Auxin_inducible"/>
    <property type="match status" value="1"/>
</dbReference>
<dbReference type="EMBL" id="JAHUZN010000011">
    <property type="protein sequence ID" value="KAG8477358.1"/>
    <property type="molecule type" value="Genomic_DNA"/>
</dbReference>
<evidence type="ECO:0000256" key="3">
    <source>
        <dbReference type="ARBA" id="ARBA00022604"/>
    </source>
</evidence>
<evidence type="ECO:0000256" key="1">
    <source>
        <dbReference type="ARBA" id="ARBA00006974"/>
    </source>
</evidence>
<dbReference type="InterPro" id="IPR003676">
    <property type="entry name" value="SAUR_fam"/>
</dbReference>
<comment type="similarity">
    <text evidence="1">Belongs to the ARG7 family.</text>
</comment>
<sequence length="252" mass="28709">MELLELASRMLLRGVFSRINMGIGFLDLIDGLWKLEHILREENVEANDIAKLTFDKNEWLKLFAKSWGTPQSAFYGLHPYIVTRSMRKIRGFKIGKRLVRISSCFIREPRNPPGYPPLSHAGSFCNSKPFSKLISWGRRLTERAKSLCSVKPGSGYVPIDQDPIKEERTEVPKGHLAVYVGKKDGDFHRVLVPVIYFNHPLFGELLRKAEEEYGFSHQGGITIPCRFSEFEKVQTRIAAGTGGRKISRKGHH</sequence>
<gene>
    <name evidence="4" type="ORF">CXB51_030450</name>
</gene>
<organism evidence="4 5">
    <name type="scientific">Gossypium anomalum</name>
    <dbReference type="NCBI Taxonomy" id="47600"/>
    <lineage>
        <taxon>Eukaryota</taxon>
        <taxon>Viridiplantae</taxon>
        <taxon>Streptophyta</taxon>
        <taxon>Embryophyta</taxon>
        <taxon>Tracheophyta</taxon>
        <taxon>Spermatophyta</taxon>
        <taxon>Magnoliopsida</taxon>
        <taxon>eudicotyledons</taxon>
        <taxon>Gunneridae</taxon>
        <taxon>Pentapetalae</taxon>
        <taxon>rosids</taxon>
        <taxon>malvids</taxon>
        <taxon>Malvales</taxon>
        <taxon>Malvaceae</taxon>
        <taxon>Malvoideae</taxon>
        <taxon>Gossypium</taxon>
    </lineage>
</organism>
<accession>A0A8J5Y4L8</accession>
<dbReference type="PANTHER" id="PTHR31374">
    <property type="entry name" value="AUXIN-INDUCED PROTEIN-LIKE-RELATED"/>
    <property type="match status" value="1"/>
</dbReference>